<name>A0A5J4J0W8_9FLAO</name>
<dbReference type="InterPro" id="IPR050407">
    <property type="entry name" value="Geranylgeranyl_reductase"/>
</dbReference>
<dbReference type="AlphaFoldDB" id="A0A5J4J0W8"/>
<dbReference type="SUPFAM" id="SSF51905">
    <property type="entry name" value="FAD/NAD(P)-binding domain"/>
    <property type="match status" value="1"/>
</dbReference>
<dbReference type="InterPro" id="IPR036188">
    <property type="entry name" value="FAD/NAD-bd_sf"/>
</dbReference>
<protein>
    <submittedName>
        <fullName evidence="2">FAD-dependent oxidoreductase</fullName>
    </submittedName>
</protein>
<dbReference type="GO" id="GO:0071949">
    <property type="term" value="F:FAD binding"/>
    <property type="evidence" value="ECO:0007669"/>
    <property type="project" value="InterPro"/>
</dbReference>
<feature type="domain" description="FAD-binding" evidence="1">
    <location>
        <begin position="16"/>
        <end position="310"/>
    </location>
</feature>
<sequence length="390" mass="43928">MPYNPEIRAMIKLTHFDVLIIGGGLAGLSTAIHLSKQNVKVLVIEKQKYPHHKVCGEYVSNEVLPYLKQLGVNPLYHNAAEISKFKITDTFNIEIDVQLDLGGFGISRFSLDAILYDEARKNSEFIFDTVTSITYEVNDISKKSIFSVLTSANSLYTADYVVGSFGKRSNLDKSLNRTFIQKKTPWMAVKGHYTYEMPNNQVQLHNFKGGYCGLSKTETGQVNACYLSKVSAFKKYKSIKAFQKEHLSKNKHLKHFFETAVPVFEKPLTISQISFENKEPISNHIFMLGDSAGLIHPLCGNGMAMAIHSAKIFSELYLKSRNESSDSRQWLEDNYALKWNNAFQKRLKAGSVIQRILLNETSSKIGLKIASVFPQIVPSIIKKTHGSPMI</sequence>
<dbReference type="InterPro" id="IPR002938">
    <property type="entry name" value="FAD-bd"/>
</dbReference>
<keyword evidence="3" id="KW-1185">Reference proteome</keyword>
<organism evidence="2 3">
    <name type="scientific">Patiriisocius marinus</name>
    <dbReference type="NCBI Taxonomy" id="1397112"/>
    <lineage>
        <taxon>Bacteria</taxon>
        <taxon>Pseudomonadati</taxon>
        <taxon>Bacteroidota</taxon>
        <taxon>Flavobacteriia</taxon>
        <taxon>Flavobacteriales</taxon>
        <taxon>Flavobacteriaceae</taxon>
        <taxon>Patiriisocius</taxon>
    </lineage>
</organism>
<reference evidence="2 3" key="1">
    <citation type="submission" date="2019-08" db="EMBL/GenBank/DDBJ databases">
        <title>Draft genome sequence of Ulvibacter marinus type strain NBRC 109484.</title>
        <authorList>
            <person name="Kawano K."/>
            <person name="Ushijima N."/>
            <person name="Kihara M."/>
            <person name="Itoh H."/>
        </authorList>
    </citation>
    <scope>NUCLEOTIDE SEQUENCE [LARGE SCALE GENOMIC DNA]</scope>
    <source>
        <strain evidence="2 3">NBRC 109484</strain>
    </source>
</reference>
<dbReference type="PANTHER" id="PTHR42685">
    <property type="entry name" value="GERANYLGERANYL DIPHOSPHATE REDUCTASE"/>
    <property type="match status" value="1"/>
</dbReference>
<evidence type="ECO:0000313" key="2">
    <source>
        <dbReference type="EMBL" id="GER59453.1"/>
    </source>
</evidence>
<proteinExistence type="predicted"/>
<dbReference type="PANTHER" id="PTHR42685:SF22">
    <property type="entry name" value="CONDITIONED MEDIUM FACTOR RECEPTOR 1"/>
    <property type="match status" value="1"/>
</dbReference>
<comment type="caution">
    <text evidence="2">The sequence shown here is derived from an EMBL/GenBank/DDBJ whole genome shotgun (WGS) entry which is preliminary data.</text>
</comment>
<dbReference type="Proteomes" id="UP000326509">
    <property type="component" value="Unassembled WGS sequence"/>
</dbReference>
<accession>A0A5J4J0W8</accession>
<dbReference type="PRINTS" id="PR00420">
    <property type="entry name" value="RNGMNOXGNASE"/>
</dbReference>
<gene>
    <name evidence="2" type="ORF">ULMA_15610</name>
</gene>
<dbReference type="Gene3D" id="3.50.50.60">
    <property type="entry name" value="FAD/NAD(P)-binding domain"/>
    <property type="match status" value="1"/>
</dbReference>
<dbReference type="Pfam" id="PF01494">
    <property type="entry name" value="FAD_binding_3"/>
    <property type="match status" value="1"/>
</dbReference>
<dbReference type="EMBL" id="BKCG01000003">
    <property type="protein sequence ID" value="GER59453.1"/>
    <property type="molecule type" value="Genomic_DNA"/>
</dbReference>
<evidence type="ECO:0000259" key="1">
    <source>
        <dbReference type="Pfam" id="PF01494"/>
    </source>
</evidence>
<evidence type="ECO:0000313" key="3">
    <source>
        <dbReference type="Proteomes" id="UP000326509"/>
    </source>
</evidence>